<evidence type="ECO:0000313" key="3">
    <source>
        <dbReference type="Proteomes" id="UP000225135"/>
    </source>
</evidence>
<dbReference type="AlphaFoldDB" id="A0A9X7HJ21"/>
<dbReference type="PROSITE" id="PS50206">
    <property type="entry name" value="RHODANESE_3"/>
    <property type="match status" value="1"/>
</dbReference>
<dbReference type="Proteomes" id="UP000225135">
    <property type="component" value="Unassembled WGS sequence"/>
</dbReference>
<comment type="caution">
    <text evidence="2">The sequence shown here is derived from an EMBL/GenBank/DDBJ whole genome shotgun (WGS) entry which is preliminary data.</text>
</comment>
<gene>
    <name evidence="2" type="ORF">COI69_33830</name>
</gene>
<dbReference type="SUPFAM" id="SSF52821">
    <property type="entry name" value="Rhodanese/Cell cycle control phosphatase"/>
    <property type="match status" value="1"/>
</dbReference>
<evidence type="ECO:0000313" key="2">
    <source>
        <dbReference type="EMBL" id="PHG69915.1"/>
    </source>
</evidence>
<dbReference type="CDD" id="cd00158">
    <property type="entry name" value="RHOD"/>
    <property type="match status" value="1"/>
</dbReference>
<dbReference type="Pfam" id="PF00581">
    <property type="entry name" value="Rhodanese"/>
    <property type="match status" value="1"/>
</dbReference>
<protein>
    <submittedName>
        <fullName evidence="2">Rhodanese domain-containing protein</fullName>
    </submittedName>
</protein>
<dbReference type="InterPro" id="IPR001763">
    <property type="entry name" value="Rhodanese-like_dom"/>
</dbReference>
<dbReference type="Gene3D" id="3.40.250.10">
    <property type="entry name" value="Rhodanese-like domain"/>
    <property type="match status" value="1"/>
</dbReference>
<feature type="domain" description="Rhodanese" evidence="1">
    <location>
        <begin position="31"/>
        <end position="61"/>
    </location>
</feature>
<name>A0A9X7HJ21_BACCE</name>
<dbReference type="EMBL" id="NUUR01000215">
    <property type="protein sequence ID" value="PHG69915.1"/>
    <property type="molecule type" value="Genomic_DNA"/>
</dbReference>
<evidence type="ECO:0000259" key="1">
    <source>
        <dbReference type="PROSITE" id="PS50206"/>
    </source>
</evidence>
<sequence>MKNLNKYGPKIRKKRKRTAINNTVEEFQEILSSVHQIVDIRDVSSFAAGHIEKSINIPYKNSFTT</sequence>
<organism evidence="2 3">
    <name type="scientific">Bacillus cereus</name>
    <dbReference type="NCBI Taxonomy" id="1396"/>
    <lineage>
        <taxon>Bacteria</taxon>
        <taxon>Bacillati</taxon>
        <taxon>Bacillota</taxon>
        <taxon>Bacilli</taxon>
        <taxon>Bacillales</taxon>
        <taxon>Bacillaceae</taxon>
        <taxon>Bacillus</taxon>
        <taxon>Bacillus cereus group</taxon>
    </lineage>
</organism>
<accession>A0A9X7HJ21</accession>
<dbReference type="InterPro" id="IPR036873">
    <property type="entry name" value="Rhodanese-like_dom_sf"/>
</dbReference>
<reference evidence="2 3" key="1">
    <citation type="submission" date="2017-09" db="EMBL/GenBank/DDBJ databases">
        <title>Large-scale bioinformatics analysis of Bacillus genomes uncovers conserved roles of natural products in bacterial physiology.</title>
        <authorList>
            <consortium name="Agbiome Team Llc"/>
            <person name="Bleich R.M."/>
            <person name="Grubbs K.J."/>
            <person name="Santa Maria K.C."/>
            <person name="Allen S.E."/>
            <person name="Farag S."/>
            <person name="Shank E.A."/>
            <person name="Bowers A."/>
        </authorList>
    </citation>
    <scope>NUCLEOTIDE SEQUENCE [LARGE SCALE GENOMIC DNA]</scope>
    <source>
        <strain evidence="2 3">AFS029792</strain>
    </source>
</reference>
<proteinExistence type="predicted"/>